<evidence type="ECO:0000256" key="3">
    <source>
        <dbReference type="SAM" id="MobiDB-lite"/>
    </source>
</evidence>
<evidence type="ECO:0000256" key="2">
    <source>
        <dbReference type="ARBA" id="ARBA00023242"/>
    </source>
</evidence>
<feature type="region of interest" description="Disordered" evidence="3">
    <location>
        <begin position="324"/>
        <end position="372"/>
    </location>
</feature>
<dbReference type="GO" id="GO:0000400">
    <property type="term" value="F:four-way junction DNA binding"/>
    <property type="evidence" value="ECO:0007669"/>
    <property type="project" value="TreeGrafter"/>
</dbReference>
<dbReference type="Proteomes" id="UP000829685">
    <property type="component" value="Unassembled WGS sequence"/>
</dbReference>
<feature type="compositionally biased region" description="Polar residues" evidence="3">
    <location>
        <begin position="324"/>
        <end position="338"/>
    </location>
</feature>
<accession>A0A9P9W9X4</accession>
<comment type="subcellular location">
    <subcellularLocation>
        <location evidence="1">Nucleus</location>
    </subcellularLocation>
</comment>
<gene>
    <name evidence="5" type="ORF">JX265_012534</name>
    <name evidence="4" type="ORF">JX265_012837</name>
</gene>
<evidence type="ECO:0000313" key="5">
    <source>
        <dbReference type="EMBL" id="KAI1854365.1"/>
    </source>
</evidence>
<organism evidence="4 6">
    <name type="scientific">Neoarthrinium moseri</name>
    <dbReference type="NCBI Taxonomy" id="1658444"/>
    <lineage>
        <taxon>Eukaryota</taxon>
        <taxon>Fungi</taxon>
        <taxon>Dikarya</taxon>
        <taxon>Ascomycota</taxon>
        <taxon>Pezizomycotina</taxon>
        <taxon>Sordariomycetes</taxon>
        <taxon>Xylariomycetidae</taxon>
        <taxon>Amphisphaeriales</taxon>
        <taxon>Apiosporaceae</taxon>
        <taxon>Neoarthrinium</taxon>
    </lineage>
</organism>
<dbReference type="GO" id="GO:0008094">
    <property type="term" value="F:ATP-dependent activity, acting on DNA"/>
    <property type="evidence" value="ECO:0007669"/>
    <property type="project" value="TreeGrafter"/>
</dbReference>
<dbReference type="PANTHER" id="PTHR46457">
    <property type="entry name" value="DNA REPAIR PROTEIN RAD51 HOMOLOG 4"/>
    <property type="match status" value="1"/>
</dbReference>
<dbReference type="GO" id="GO:0007131">
    <property type="term" value="P:reciprocal meiotic recombination"/>
    <property type="evidence" value="ECO:0007669"/>
    <property type="project" value="TreeGrafter"/>
</dbReference>
<dbReference type="GO" id="GO:0033063">
    <property type="term" value="C:Rad51B-Rad51C-Rad51D-XRCC2 complex"/>
    <property type="evidence" value="ECO:0007669"/>
    <property type="project" value="TreeGrafter"/>
</dbReference>
<feature type="compositionally biased region" description="Polar residues" evidence="3">
    <location>
        <begin position="237"/>
        <end position="257"/>
    </location>
</feature>
<dbReference type="AlphaFoldDB" id="A0A9P9W9X4"/>
<protein>
    <submittedName>
        <fullName evidence="4">Uncharacterized protein</fullName>
    </submittedName>
</protein>
<evidence type="ECO:0000256" key="1">
    <source>
        <dbReference type="ARBA" id="ARBA00004123"/>
    </source>
</evidence>
<dbReference type="InterPro" id="IPR027417">
    <property type="entry name" value="P-loop_NTPase"/>
</dbReference>
<evidence type="ECO:0000313" key="6">
    <source>
        <dbReference type="Proteomes" id="UP000829685"/>
    </source>
</evidence>
<name>A0A9P9W9X4_9PEZI</name>
<dbReference type="EMBL" id="JAFIMR010000059">
    <property type="protein sequence ID" value="KAI1852948.1"/>
    <property type="molecule type" value="Genomic_DNA"/>
</dbReference>
<dbReference type="InterPro" id="IPR051988">
    <property type="entry name" value="HRR_RAD51_Paralog"/>
</dbReference>
<keyword evidence="6" id="KW-1185">Reference proteome</keyword>
<reference evidence="4" key="1">
    <citation type="submission" date="2021-03" db="EMBL/GenBank/DDBJ databases">
        <title>Revisited historic fungal species revealed as producer of novel bioactive compounds through whole genome sequencing and comparative genomics.</title>
        <authorList>
            <person name="Vignolle G.A."/>
            <person name="Hochenegger N."/>
            <person name="Mach R.L."/>
            <person name="Mach-Aigner A.R."/>
            <person name="Javad Rahimi M."/>
            <person name="Salim K.A."/>
            <person name="Chan C.M."/>
            <person name="Lim L.B.L."/>
            <person name="Cai F."/>
            <person name="Druzhinina I.S."/>
            <person name="U'Ren J.M."/>
            <person name="Derntl C."/>
        </authorList>
    </citation>
    <scope>NUCLEOTIDE SEQUENCE</scope>
    <source>
        <strain evidence="4">TUCIM 5799</strain>
    </source>
</reference>
<dbReference type="EMBL" id="JAFIMR010000054">
    <property type="protein sequence ID" value="KAI1854365.1"/>
    <property type="molecule type" value="Genomic_DNA"/>
</dbReference>
<dbReference type="Gene3D" id="3.40.50.300">
    <property type="entry name" value="P-loop containing nucleotide triphosphate hydrolases"/>
    <property type="match status" value="1"/>
</dbReference>
<feature type="compositionally biased region" description="Low complexity" evidence="3">
    <location>
        <begin position="185"/>
        <end position="194"/>
    </location>
</feature>
<dbReference type="PANTHER" id="PTHR46457:SF1">
    <property type="entry name" value="DNA REPAIR PROTEIN RAD51 HOMOLOG 4"/>
    <property type="match status" value="1"/>
</dbReference>
<keyword evidence="2" id="KW-0539">Nucleus</keyword>
<comment type="caution">
    <text evidence="4">The sequence shown here is derived from an EMBL/GenBank/DDBJ whole genome shotgun (WGS) entry which is preliminary data.</text>
</comment>
<dbReference type="GO" id="GO:0042148">
    <property type="term" value="P:DNA strand invasion"/>
    <property type="evidence" value="ECO:0007669"/>
    <property type="project" value="TreeGrafter"/>
</dbReference>
<dbReference type="GO" id="GO:0003697">
    <property type="term" value="F:single-stranded DNA binding"/>
    <property type="evidence" value="ECO:0007669"/>
    <property type="project" value="TreeGrafter"/>
</dbReference>
<dbReference type="GO" id="GO:0000724">
    <property type="term" value="P:double-strand break repair via homologous recombination"/>
    <property type="evidence" value="ECO:0007669"/>
    <property type="project" value="TreeGrafter"/>
</dbReference>
<feature type="compositionally biased region" description="Low complexity" evidence="3">
    <location>
        <begin position="226"/>
        <end position="235"/>
    </location>
</feature>
<sequence length="490" mass="52316">MDAQPRASQASSHFPLDPISGSTLFDLETARRQGLTRRGLFGTGSKEIDEQVLVGGFERGQVVGVSAEEVDFALLLALQTTARNLVLGLDGGPGLHKAAIITTLAAPVILPLLRDVVKSQVQAKLGRDHASVNAHVRECLRRISVSRVFDIEGLWEVLDELETESPAPSPETAKEDVIPVVAEVPESSPLSSPLSSPPSSPIEEGAACRATERTEVLDSEDEGGLSSSPSASPVPTAGTNADVQSAQVPAPSPSNQEPEGMYSTIPEIILITHFSDLLSSLFTQRDKSSAHSTLQVLASHLRYLAHSAGPLIFLLNGTTNTSTGPVASQVGTGPTTPGQAGKRPPERPIDPTLRSIFNPPPPTHGGYGSSSLTLSRRNKPAFGLTFSQFLDLHLLCTRLPRARADAEAAFAPTVSHVNGTNRVKYAWAVEVLLDESRVWDGGGMRVDREQRWGAVDVNNGVKIVDAFQKEEKHYLTEPIRLAAGFGGRRV</sequence>
<evidence type="ECO:0000313" key="4">
    <source>
        <dbReference type="EMBL" id="KAI1852948.1"/>
    </source>
</evidence>
<dbReference type="GO" id="GO:0000723">
    <property type="term" value="P:telomere maintenance"/>
    <property type="evidence" value="ECO:0007669"/>
    <property type="project" value="TreeGrafter"/>
</dbReference>
<feature type="region of interest" description="Disordered" evidence="3">
    <location>
        <begin position="185"/>
        <end position="260"/>
    </location>
</feature>
<proteinExistence type="predicted"/>
<dbReference type="GO" id="GO:0005815">
    <property type="term" value="C:microtubule organizing center"/>
    <property type="evidence" value="ECO:0007669"/>
    <property type="project" value="TreeGrafter"/>
</dbReference>
<dbReference type="GO" id="GO:0005657">
    <property type="term" value="C:replication fork"/>
    <property type="evidence" value="ECO:0007669"/>
    <property type="project" value="TreeGrafter"/>
</dbReference>